<dbReference type="GO" id="GO:0016740">
    <property type="term" value="F:transferase activity"/>
    <property type="evidence" value="ECO:0007669"/>
    <property type="project" value="InterPro"/>
</dbReference>
<dbReference type="InterPro" id="IPR005509">
    <property type="entry name" value="AfsA_hotdog_dom"/>
</dbReference>
<dbReference type="EMBL" id="FJ821515">
    <property type="protein sequence ID" value="ACO51012.1"/>
    <property type="molecule type" value="Genomic_DNA"/>
</dbReference>
<dbReference type="Pfam" id="PF03756">
    <property type="entry name" value="AfsA"/>
    <property type="match status" value="2"/>
</dbReference>
<feature type="domain" description="A-factor biosynthesis hotdog" evidence="1">
    <location>
        <begin position="219"/>
        <end position="307"/>
    </location>
</feature>
<protein>
    <submittedName>
        <fullName evidence="2">SabA</fullName>
    </submittedName>
</protein>
<evidence type="ECO:0000259" key="1">
    <source>
        <dbReference type="Pfam" id="PF03756"/>
    </source>
</evidence>
<evidence type="ECO:0000313" key="2">
    <source>
        <dbReference type="EMBL" id="ACO51012.1"/>
    </source>
</evidence>
<feature type="domain" description="A-factor biosynthesis hotdog" evidence="1">
    <location>
        <begin position="51"/>
        <end position="187"/>
    </location>
</feature>
<name>C1KEU5_9ACTN</name>
<organism evidence="2">
    <name type="scientific">Streptomyces acidiscabies</name>
    <dbReference type="NCBI Taxonomy" id="42234"/>
    <lineage>
        <taxon>Bacteria</taxon>
        <taxon>Bacillati</taxon>
        <taxon>Actinomycetota</taxon>
        <taxon>Actinomycetes</taxon>
        <taxon>Kitasatosporales</taxon>
        <taxon>Streptomycetaceae</taxon>
        <taxon>Streptomyces</taxon>
    </lineage>
</organism>
<dbReference type="InterPro" id="IPR047757">
    <property type="entry name" value="AfsA-like"/>
</dbReference>
<proteinExistence type="predicted"/>
<sequence length="335" mass="36638">MPNRSPRTLTFAVGTIHRPPWLMGDRREDAMTRPRQSADTPSLTATVPRQFVHRAALAETFLTGWERTEADRFTVCAQWPRAHGLHVSPDWCSYDPLLVVETVRQAGTLIMHTEYGVPLDRQFVLNAFEVTTDPHRLEVGPVPAEPTVELDFTEVRYRGGQPAACRYSARVLCCGEQAATADVAFTCVGEAVYRRLRGGRTPGTVTAVPLPPGLPPQVVDRALPTDVVLALPGLDPGAPGGSWQLRVNTAHPVFFDHPLDHVPGMLLLEAARQAARFALPGKYAPSAYRAVFHRYAELDEPVWIEARDEGGGHLQVVGVQRESAVFECGVDAAAG</sequence>
<accession>C1KEU5</accession>
<reference evidence="2" key="1">
    <citation type="journal article" date="2009" name="J. Bacteriol.">
        <title>Characterization of gamma-butyrolactone autoregulatory signaling gene homologs in the angucyclinone polyketide WS5995B producer Streptomyces acidiscabies.</title>
        <authorList>
            <person name="Healy F.G."/>
            <person name="Eaton K.P."/>
            <person name="Limsirichai P."/>
            <person name="Aldrich J.F."/>
            <person name="Plowman A.K."/>
            <person name="King R.R."/>
        </authorList>
    </citation>
    <scope>NUCLEOTIDE SEQUENCE</scope>
    <source>
        <strain evidence="2">84.104</strain>
    </source>
</reference>
<dbReference type="AlphaFoldDB" id="C1KEU5"/>
<dbReference type="NCBIfam" id="NF041195">
    <property type="entry name" value="ScbA_BarX_GamBu"/>
    <property type="match status" value="1"/>
</dbReference>
<gene>
    <name evidence="2" type="primary">sabA</name>
</gene>